<name>A0AAW0C3K5_9AGAR</name>
<feature type="compositionally biased region" description="Basic residues" evidence="1">
    <location>
        <begin position="269"/>
        <end position="278"/>
    </location>
</feature>
<organism evidence="3 4">
    <name type="scientific">Favolaschia claudopus</name>
    <dbReference type="NCBI Taxonomy" id="2862362"/>
    <lineage>
        <taxon>Eukaryota</taxon>
        <taxon>Fungi</taxon>
        <taxon>Dikarya</taxon>
        <taxon>Basidiomycota</taxon>
        <taxon>Agaricomycotina</taxon>
        <taxon>Agaricomycetes</taxon>
        <taxon>Agaricomycetidae</taxon>
        <taxon>Agaricales</taxon>
        <taxon>Marasmiineae</taxon>
        <taxon>Mycenaceae</taxon>
        <taxon>Favolaschia</taxon>
    </lineage>
</organism>
<feature type="region of interest" description="Disordered" evidence="1">
    <location>
        <begin position="1"/>
        <end position="36"/>
    </location>
</feature>
<protein>
    <submittedName>
        <fullName evidence="3">Uncharacterized protein</fullName>
    </submittedName>
</protein>
<feature type="region of interest" description="Disordered" evidence="1">
    <location>
        <begin position="108"/>
        <end position="236"/>
    </location>
</feature>
<dbReference type="EMBL" id="JAWWNJ010000023">
    <property type="protein sequence ID" value="KAK7033484.1"/>
    <property type="molecule type" value="Genomic_DNA"/>
</dbReference>
<feature type="compositionally biased region" description="Low complexity" evidence="1">
    <location>
        <begin position="182"/>
        <end position="200"/>
    </location>
</feature>
<dbReference type="EMBL" id="JAWWNJ010000023">
    <property type="protein sequence ID" value="KAK7033482.1"/>
    <property type="molecule type" value="Genomic_DNA"/>
</dbReference>
<evidence type="ECO:0000313" key="3">
    <source>
        <dbReference type="EMBL" id="KAK7033484.1"/>
    </source>
</evidence>
<gene>
    <name evidence="2" type="ORF">R3P38DRAFT_3187012</name>
    <name evidence="3" type="ORF">R3P38DRAFT_3187014</name>
</gene>
<comment type="caution">
    <text evidence="3">The sequence shown here is derived from an EMBL/GenBank/DDBJ whole genome shotgun (WGS) entry which is preliminary data.</text>
</comment>
<keyword evidence="4" id="KW-1185">Reference proteome</keyword>
<feature type="compositionally biased region" description="Pro residues" evidence="1">
    <location>
        <begin position="123"/>
        <end position="134"/>
    </location>
</feature>
<feature type="compositionally biased region" description="Low complexity" evidence="1">
    <location>
        <begin position="208"/>
        <end position="223"/>
    </location>
</feature>
<sequence length="378" mass="40467">MIQYTADNNNNKISTIPSRLFPPQTTSSPPRCLSSSILPPQRVERVVPLMPHHSPSPQQQGHEGGDTQSSRSGAAPRLHFAFPCLPLLHLNHLPAPIRRCRQLTWAKQPPNTPLSLQTDAASFPPPPPQPPPVSPNASASDLLPTNLVSLPFDPAPALKPTPTRASANHQPAHPGPSTPHYPDAAVREAAANPAAPSPLDAYPPPPLDSNCPTAPTSPTTSSRPIPPPPRRPDFLKTTTHHSIFNFSAPHHAATALSLPSPTPLTSTSSRRRYARRPTRNCAKNQSKTIAPPIRARERTRGTAGKADGGLSALDCASAQRSLDLDEVRASRIDSGNAKETAGVPRGRAVNARFARSRWEEVGMAGMGGRWGSRDEPSH</sequence>
<feature type="compositionally biased region" description="Polar residues" evidence="1">
    <location>
        <begin position="55"/>
        <end position="72"/>
    </location>
</feature>
<dbReference type="Proteomes" id="UP001362999">
    <property type="component" value="Unassembled WGS sequence"/>
</dbReference>
<reference evidence="3 4" key="1">
    <citation type="journal article" date="2024" name="J Genomics">
        <title>Draft genome sequencing and assembly of Favolaschia claudopus CIRM-BRFM 2984 isolated from oak limbs.</title>
        <authorList>
            <person name="Navarro D."/>
            <person name="Drula E."/>
            <person name="Chaduli D."/>
            <person name="Cazenave R."/>
            <person name="Ahrendt S."/>
            <person name="Wang J."/>
            <person name="Lipzen A."/>
            <person name="Daum C."/>
            <person name="Barry K."/>
            <person name="Grigoriev I.V."/>
            <person name="Favel A."/>
            <person name="Rosso M.N."/>
            <person name="Martin F."/>
        </authorList>
    </citation>
    <scope>NUCLEOTIDE SEQUENCE [LARGE SCALE GENOMIC DNA]</scope>
    <source>
        <strain evidence="3 4">CIRM-BRFM 2984</strain>
    </source>
</reference>
<dbReference type="AlphaFoldDB" id="A0AAW0C3K5"/>
<proteinExistence type="predicted"/>
<evidence type="ECO:0000256" key="1">
    <source>
        <dbReference type="SAM" id="MobiDB-lite"/>
    </source>
</evidence>
<accession>A0AAW0C3K5</accession>
<feature type="region of interest" description="Disordered" evidence="1">
    <location>
        <begin position="49"/>
        <end position="73"/>
    </location>
</feature>
<evidence type="ECO:0000313" key="2">
    <source>
        <dbReference type="EMBL" id="KAK7033482.1"/>
    </source>
</evidence>
<evidence type="ECO:0000313" key="4">
    <source>
        <dbReference type="Proteomes" id="UP001362999"/>
    </source>
</evidence>
<feature type="region of interest" description="Disordered" evidence="1">
    <location>
        <begin position="254"/>
        <end position="310"/>
    </location>
</feature>
<feature type="compositionally biased region" description="Low complexity" evidence="1">
    <location>
        <begin position="254"/>
        <end position="268"/>
    </location>
</feature>